<feature type="compositionally biased region" description="Basic and acidic residues" evidence="1">
    <location>
        <begin position="216"/>
        <end position="230"/>
    </location>
</feature>
<feature type="region of interest" description="Disordered" evidence="1">
    <location>
        <begin position="216"/>
        <end position="263"/>
    </location>
</feature>
<feature type="compositionally biased region" description="Basic and acidic residues" evidence="1">
    <location>
        <begin position="237"/>
        <end position="263"/>
    </location>
</feature>
<keyword evidence="2" id="KW-0472">Membrane</keyword>
<evidence type="ECO:0000313" key="3">
    <source>
        <dbReference type="Proteomes" id="UP000887560"/>
    </source>
</evidence>
<name>A0A915P9Q0_9BILA</name>
<sequence>MMLLRDLVVHLMLFDAESMVLVMFVATAILLMAQCSKKKNKKKKAGNTKSEPAQEAQPPTPPAEEKEKKPAPAVEGDKKKKGAGKKEKAKGTKSKTEEQPAKEVVTAQTVTTTPSMPTAIPAPAPTTAADPMKTVFMEQTMLQLQNIQLPPGMIPVLLPPAVPGGTPTVIMMPAKGAMQSMAAVQSKQTAVASAVKAQSTSKTSQKEPSLYEAIEISKDDGDKGGGKESVKGSVKGSVKESAKESSKKSEKDSEGSKKSKKEVDLTKTGMAGVFLIVYKVGSSKKFMNKYGNKQFMYPPSINNNGPSFSRGPNNYYGYGTASNVWAPQIGGFGNYPFMANSPVANQFLRDSLFDRENFQSRGCGWDQARGMCSDLLGICKGGCKDFRSRNQFSNLPDCLCVPLGYSFLMGEKQKFN</sequence>
<feature type="transmembrane region" description="Helical" evidence="2">
    <location>
        <begin position="12"/>
        <end position="33"/>
    </location>
</feature>
<feature type="compositionally biased region" description="Low complexity" evidence="1">
    <location>
        <begin position="111"/>
        <end position="124"/>
    </location>
</feature>
<feature type="region of interest" description="Disordered" evidence="1">
    <location>
        <begin position="39"/>
        <end position="124"/>
    </location>
</feature>
<protein>
    <submittedName>
        <fullName evidence="4">Uncharacterized protein</fullName>
    </submittedName>
</protein>
<proteinExistence type="predicted"/>
<keyword evidence="2" id="KW-1133">Transmembrane helix</keyword>
<dbReference type="Proteomes" id="UP000887560">
    <property type="component" value="Unplaced"/>
</dbReference>
<keyword evidence="3" id="KW-1185">Reference proteome</keyword>
<dbReference type="AlphaFoldDB" id="A0A915P9Q0"/>
<evidence type="ECO:0000256" key="2">
    <source>
        <dbReference type="SAM" id="Phobius"/>
    </source>
</evidence>
<feature type="compositionally biased region" description="Basic and acidic residues" evidence="1">
    <location>
        <begin position="63"/>
        <end position="101"/>
    </location>
</feature>
<evidence type="ECO:0000313" key="4">
    <source>
        <dbReference type="WBParaSite" id="scf7180000424623.g13611"/>
    </source>
</evidence>
<reference evidence="4" key="1">
    <citation type="submission" date="2022-11" db="UniProtKB">
        <authorList>
            <consortium name="WormBaseParasite"/>
        </authorList>
    </citation>
    <scope>IDENTIFICATION</scope>
</reference>
<organism evidence="3 4">
    <name type="scientific">Meloidogyne floridensis</name>
    <dbReference type="NCBI Taxonomy" id="298350"/>
    <lineage>
        <taxon>Eukaryota</taxon>
        <taxon>Metazoa</taxon>
        <taxon>Ecdysozoa</taxon>
        <taxon>Nematoda</taxon>
        <taxon>Chromadorea</taxon>
        <taxon>Rhabditida</taxon>
        <taxon>Tylenchina</taxon>
        <taxon>Tylenchomorpha</taxon>
        <taxon>Tylenchoidea</taxon>
        <taxon>Meloidogynidae</taxon>
        <taxon>Meloidogyninae</taxon>
        <taxon>Meloidogyne</taxon>
    </lineage>
</organism>
<keyword evidence="2" id="KW-0812">Transmembrane</keyword>
<evidence type="ECO:0000256" key="1">
    <source>
        <dbReference type="SAM" id="MobiDB-lite"/>
    </source>
</evidence>
<dbReference type="WBParaSite" id="scf7180000424623.g13611">
    <property type="protein sequence ID" value="scf7180000424623.g13611"/>
    <property type="gene ID" value="scf7180000424623.g13611"/>
</dbReference>
<accession>A0A915P9Q0</accession>